<dbReference type="GO" id="GO:0036220">
    <property type="term" value="F:ITP diphosphatase activity"/>
    <property type="evidence" value="ECO:0007669"/>
    <property type="project" value="UniProtKB-UniRule"/>
</dbReference>
<feature type="binding site" evidence="10">
    <location>
        <position position="70"/>
    </location>
    <ligand>
        <name>substrate</name>
    </ligand>
</feature>
<reference evidence="12 13" key="1">
    <citation type="submission" date="2018-11" db="EMBL/GenBank/DDBJ databases">
        <title>Lysobacter cryohumiis sp. nov., isolated from soil in the Tianshan Mountains, Xinjiang, China.</title>
        <authorList>
            <person name="Luo Y."/>
            <person name="Sheng H."/>
        </authorList>
    </citation>
    <scope>NUCLEOTIDE SEQUENCE [LARGE SCALE GENOMIC DNA]</scope>
    <source>
        <strain evidence="12 13">ZS60</strain>
    </source>
</reference>
<evidence type="ECO:0000256" key="8">
    <source>
        <dbReference type="ARBA" id="ARBA00051875"/>
    </source>
</evidence>
<dbReference type="Proteomes" id="UP000267049">
    <property type="component" value="Unassembled WGS sequence"/>
</dbReference>
<comment type="catalytic activity">
    <reaction evidence="10">
        <text>ITP + H2O = IMP + diphosphate + H(+)</text>
        <dbReference type="Rhea" id="RHEA:29399"/>
        <dbReference type="ChEBI" id="CHEBI:15377"/>
        <dbReference type="ChEBI" id="CHEBI:15378"/>
        <dbReference type="ChEBI" id="CHEBI:33019"/>
        <dbReference type="ChEBI" id="CHEBI:58053"/>
        <dbReference type="ChEBI" id="CHEBI:61402"/>
        <dbReference type="EC" id="3.6.1.66"/>
    </reaction>
</comment>
<keyword evidence="3 10" id="KW-0479">Metal-binding</keyword>
<dbReference type="GO" id="GO:0000166">
    <property type="term" value="F:nucleotide binding"/>
    <property type="evidence" value="ECO:0007669"/>
    <property type="project" value="UniProtKB-KW"/>
</dbReference>
<dbReference type="Gene3D" id="3.90.950.10">
    <property type="match status" value="1"/>
</dbReference>
<dbReference type="FunFam" id="3.90.950.10:FF:000001">
    <property type="entry name" value="dITP/XTP pyrophosphatase"/>
    <property type="match status" value="1"/>
</dbReference>
<name>A0A3M8T2D2_9GAMM</name>
<protein>
    <recommendedName>
        <fullName evidence="10">dITP/XTP pyrophosphatase</fullName>
        <ecNumber evidence="10">3.6.1.66</ecNumber>
    </recommendedName>
    <alternativeName>
        <fullName evidence="10">Non-canonical purine NTP pyrophosphatase</fullName>
    </alternativeName>
    <alternativeName>
        <fullName evidence="10">Non-standard purine NTP pyrophosphatase</fullName>
    </alternativeName>
    <alternativeName>
        <fullName evidence="10">Nucleoside-triphosphate diphosphatase</fullName>
    </alternativeName>
    <alternativeName>
        <fullName evidence="10">Nucleoside-triphosphate pyrophosphatase</fullName>
        <shortName evidence="10">NTPase</shortName>
    </alternativeName>
</protein>
<dbReference type="GO" id="GO:0009117">
    <property type="term" value="P:nucleotide metabolic process"/>
    <property type="evidence" value="ECO:0007669"/>
    <property type="project" value="UniProtKB-KW"/>
</dbReference>
<organism evidence="12 13">
    <name type="scientific">Montanilutibacter psychrotolerans</name>
    <dbReference type="NCBI Taxonomy" id="1327343"/>
    <lineage>
        <taxon>Bacteria</taxon>
        <taxon>Pseudomonadati</taxon>
        <taxon>Pseudomonadota</taxon>
        <taxon>Gammaproteobacteria</taxon>
        <taxon>Lysobacterales</taxon>
        <taxon>Lysobacteraceae</taxon>
        <taxon>Montanilutibacter</taxon>
    </lineage>
</organism>
<keyword evidence="13" id="KW-1185">Reference proteome</keyword>
<dbReference type="GO" id="GO:0017111">
    <property type="term" value="F:ribonucleoside triphosphate phosphatase activity"/>
    <property type="evidence" value="ECO:0007669"/>
    <property type="project" value="InterPro"/>
</dbReference>
<dbReference type="SUPFAM" id="SSF52972">
    <property type="entry name" value="ITPase-like"/>
    <property type="match status" value="1"/>
</dbReference>
<keyword evidence="5 10" id="KW-0378">Hydrolase</keyword>
<evidence type="ECO:0000256" key="4">
    <source>
        <dbReference type="ARBA" id="ARBA00022741"/>
    </source>
</evidence>
<dbReference type="GO" id="GO:0005829">
    <property type="term" value="C:cytosol"/>
    <property type="evidence" value="ECO:0007669"/>
    <property type="project" value="TreeGrafter"/>
</dbReference>
<dbReference type="PANTHER" id="PTHR11067:SF9">
    <property type="entry name" value="INOSINE TRIPHOSPHATE PYROPHOSPHATASE"/>
    <property type="match status" value="1"/>
</dbReference>
<feature type="binding site" evidence="10">
    <location>
        <begin position="182"/>
        <end position="183"/>
    </location>
    <ligand>
        <name>substrate</name>
    </ligand>
</feature>
<feature type="binding site" evidence="10">
    <location>
        <begin position="154"/>
        <end position="157"/>
    </location>
    <ligand>
        <name>substrate</name>
    </ligand>
</feature>
<keyword evidence="6 10" id="KW-0460">Magnesium</keyword>
<comment type="catalytic activity">
    <reaction evidence="9 10">
        <text>XTP + H2O = XMP + diphosphate + H(+)</text>
        <dbReference type="Rhea" id="RHEA:28610"/>
        <dbReference type="ChEBI" id="CHEBI:15377"/>
        <dbReference type="ChEBI" id="CHEBI:15378"/>
        <dbReference type="ChEBI" id="CHEBI:33019"/>
        <dbReference type="ChEBI" id="CHEBI:57464"/>
        <dbReference type="ChEBI" id="CHEBI:61314"/>
        <dbReference type="EC" id="3.6.1.66"/>
    </reaction>
</comment>
<evidence type="ECO:0000256" key="6">
    <source>
        <dbReference type="ARBA" id="ARBA00022842"/>
    </source>
</evidence>
<dbReference type="EC" id="3.6.1.66" evidence="10"/>
<sequence>MKRLVIASSNRGKLAEFNALLHDSGFDCVTQGELGVEDIEETGLTFVENALLKARHASRVTGLPALGDDSGLCVDALDGAPGLYSARYAGGHGNAEANIDKLLAALSDVPQTQRGAHFYAVIVLVRHADDPQPLIAEGEWHGRVLEARRGDGGFGYDPVFLDTVNGVSAAEIAPALKNAISHRGLALASLRQKLARRAQGEVERA</sequence>
<dbReference type="InterPro" id="IPR002637">
    <property type="entry name" value="RdgB/HAM1"/>
</dbReference>
<dbReference type="GO" id="GO:0035870">
    <property type="term" value="F:dITP diphosphatase activity"/>
    <property type="evidence" value="ECO:0007669"/>
    <property type="project" value="UniProtKB-UniRule"/>
</dbReference>
<dbReference type="GO" id="GO:0009146">
    <property type="term" value="P:purine nucleoside triphosphate catabolic process"/>
    <property type="evidence" value="ECO:0007669"/>
    <property type="project" value="UniProtKB-UniRule"/>
</dbReference>
<evidence type="ECO:0000256" key="2">
    <source>
        <dbReference type="ARBA" id="ARBA00011738"/>
    </source>
</evidence>
<feature type="binding site" evidence="10">
    <location>
        <position position="69"/>
    </location>
    <ligand>
        <name>Mg(2+)</name>
        <dbReference type="ChEBI" id="CHEBI:18420"/>
    </ligand>
</feature>
<dbReference type="CDD" id="cd00515">
    <property type="entry name" value="HAM1"/>
    <property type="match status" value="1"/>
</dbReference>
<dbReference type="InterPro" id="IPR029001">
    <property type="entry name" value="ITPase-like_fam"/>
</dbReference>
<dbReference type="AlphaFoldDB" id="A0A3M8T2D2"/>
<feature type="binding site" evidence="10">
    <location>
        <begin position="8"/>
        <end position="13"/>
    </location>
    <ligand>
        <name>substrate</name>
    </ligand>
</feature>
<comment type="function">
    <text evidence="10">Pyrophosphatase that catalyzes the hydrolysis of nucleoside triphosphates to their monophosphate derivatives, with a high preference for the non-canonical purine nucleotides XTP (xanthosine triphosphate), dITP (deoxyinosine triphosphate) and ITP. Seems to function as a house-cleaning enzyme that removes non-canonical purine nucleotides from the nucleotide pool, thus preventing their incorporation into DNA/RNA and avoiding chromosomal lesions.</text>
</comment>
<dbReference type="OrthoDB" id="9807456at2"/>
<feature type="binding site" evidence="10">
    <location>
        <position position="40"/>
    </location>
    <ligand>
        <name>Mg(2+)</name>
        <dbReference type="ChEBI" id="CHEBI:18420"/>
    </ligand>
</feature>
<dbReference type="RefSeq" id="WP_123086009.1">
    <property type="nucleotide sequence ID" value="NZ_RIBS01000001.1"/>
</dbReference>
<evidence type="ECO:0000256" key="5">
    <source>
        <dbReference type="ARBA" id="ARBA00022801"/>
    </source>
</evidence>
<evidence type="ECO:0000256" key="11">
    <source>
        <dbReference type="RuleBase" id="RU003781"/>
    </source>
</evidence>
<accession>A0A3M8T2D2</accession>
<comment type="subunit">
    <text evidence="2 10">Homodimer.</text>
</comment>
<feature type="binding site" evidence="10">
    <location>
        <position position="177"/>
    </location>
    <ligand>
        <name>substrate</name>
    </ligand>
</feature>
<evidence type="ECO:0000313" key="13">
    <source>
        <dbReference type="Proteomes" id="UP000267049"/>
    </source>
</evidence>
<dbReference type="InterPro" id="IPR020922">
    <property type="entry name" value="dITP/XTP_pyrophosphatase"/>
</dbReference>
<feature type="active site" description="Proton acceptor" evidence="10">
    <location>
        <position position="69"/>
    </location>
</feature>
<comment type="caution">
    <text evidence="12">The sequence shown here is derived from an EMBL/GenBank/DDBJ whole genome shotgun (WGS) entry which is preliminary data.</text>
</comment>
<dbReference type="PANTHER" id="PTHR11067">
    <property type="entry name" value="INOSINE TRIPHOSPHATE PYROPHOSPHATASE/HAM1 PROTEIN"/>
    <property type="match status" value="1"/>
</dbReference>
<proteinExistence type="inferred from homology"/>
<evidence type="ECO:0000256" key="9">
    <source>
        <dbReference type="ARBA" id="ARBA00052017"/>
    </source>
</evidence>
<dbReference type="HAMAP" id="MF_01405">
    <property type="entry name" value="Non_canon_purine_NTPase"/>
    <property type="match status" value="1"/>
</dbReference>
<dbReference type="NCBIfam" id="TIGR00042">
    <property type="entry name" value="RdgB/HAM1 family non-canonical purine NTP pyrophosphatase"/>
    <property type="match status" value="1"/>
</dbReference>
<comment type="catalytic activity">
    <reaction evidence="8 10">
        <text>dITP + H2O = dIMP + diphosphate + H(+)</text>
        <dbReference type="Rhea" id="RHEA:28342"/>
        <dbReference type="ChEBI" id="CHEBI:15377"/>
        <dbReference type="ChEBI" id="CHEBI:15378"/>
        <dbReference type="ChEBI" id="CHEBI:33019"/>
        <dbReference type="ChEBI" id="CHEBI:61194"/>
        <dbReference type="ChEBI" id="CHEBI:61382"/>
        <dbReference type="EC" id="3.6.1.66"/>
    </reaction>
</comment>
<evidence type="ECO:0000256" key="10">
    <source>
        <dbReference type="HAMAP-Rule" id="MF_01405"/>
    </source>
</evidence>
<evidence type="ECO:0000313" key="12">
    <source>
        <dbReference type="EMBL" id="RNF85886.1"/>
    </source>
</evidence>
<evidence type="ECO:0000256" key="7">
    <source>
        <dbReference type="ARBA" id="ARBA00023080"/>
    </source>
</evidence>
<evidence type="ECO:0000256" key="3">
    <source>
        <dbReference type="ARBA" id="ARBA00022723"/>
    </source>
</evidence>
<dbReference type="EMBL" id="RIBS01000001">
    <property type="protein sequence ID" value="RNF85886.1"/>
    <property type="molecule type" value="Genomic_DNA"/>
</dbReference>
<dbReference type="Pfam" id="PF01725">
    <property type="entry name" value="Ham1p_like"/>
    <property type="match status" value="1"/>
</dbReference>
<keyword evidence="4 10" id="KW-0547">Nucleotide-binding</keyword>
<comment type="cofactor">
    <cofactor evidence="10">
        <name>Mg(2+)</name>
        <dbReference type="ChEBI" id="CHEBI:18420"/>
    </cofactor>
    <text evidence="10">Binds 1 Mg(2+) ion per subunit.</text>
</comment>
<comment type="similarity">
    <text evidence="1 10 11">Belongs to the HAM1 NTPase family.</text>
</comment>
<evidence type="ECO:0000256" key="1">
    <source>
        <dbReference type="ARBA" id="ARBA00008023"/>
    </source>
</evidence>
<gene>
    <name evidence="12" type="primary">rdgB</name>
    <name evidence="12" type="ORF">EER27_00075</name>
</gene>
<dbReference type="GO" id="GO:0036222">
    <property type="term" value="F:XTP diphosphatase activity"/>
    <property type="evidence" value="ECO:0007669"/>
    <property type="project" value="UniProtKB-UniRule"/>
</dbReference>
<dbReference type="GO" id="GO:0046872">
    <property type="term" value="F:metal ion binding"/>
    <property type="evidence" value="ECO:0007669"/>
    <property type="project" value="UniProtKB-KW"/>
</dbReference>
<keyword evidence="7 10" id="KW-0546">Nucleotide metabolism</keyword>